<accession>A0A6F8YX88</accession>
<proteinExistence type="predicted"/>
<keyword evidence="2" id="KW-1185">Reference proteome</keyword>
<sequence>MGVPAGVKSLINGSRTAWRAGVGSCDARREVARAVVRTADPAAVRNLSRPAQTPWTPGAPPAPACPLRSWARWCSHDHFVAQPAETFWDRGPSTVARTYGRYLPIRPLPVGAGGSVSADRGTDPPLWGPFHTTIYNREPRVRWQG</sequence>
<reference evidence="1 2" key="2">
    <citation type="submission" date="2020-03" db="EMBL/GenBank/DDBJ databases">
        <authorList>
            <person name="Ichikawa N."/>
            <person name="Kimura A."/>
            <person name="Kitahashi Y."/>
            <person name="Uohara A."/>
        </authorList>
    </citation>
    <scope>NUCLEOTIDE SEQUENCE [LARGE SCALE GENOMIC DNA]</scope>
    <source>
        <strain evidence="1 2">NBRC 105367</strain>
    </source>
</reference>
<dbReference type="Proteomes" id="UP000503011">
    <property type="component" value="Chromosome"/>
</dbReference>
<evidence type="ECO:0000313" key="2">
    <source>
        <dbReference type="Proteomes" id="UP000503011"/>
    </source>
</evidence>
<protein>
    <submittedName>
        <fullName evidence="1">Uncharacterized protein</fullName>
    </submittedName>
</protein>
<dbReference type="KEGG" id="psuu:Psuf_079890"/>
<organism evidence="1 2">
    <name type="scientific">Phytohabitans suffuscus</name>
    <dbReference type="NCBI Taxonomy" id="624315"/>
    <lineage>
        <taxon>Bacteria</taxon>
        <taxon>Bacillati</taxon>
        <taxon>Actinomycetota</taxon>
        <taxon>Actinomycetes</taxon>
        <taxon>Micromonosporales</taxon>
        <taxon>Micromonosporaceae</taxon>
    </lineage>
</organism>
<dbReference type="AlphaFoldDB" id="A0A6F8YX88"/>
<name>A0A6F8YX88_9ACTN</name>
<gene>
    <name evidence="1" type="ORF">Psuf_079890</name>
</gene>
<evidence type="ECO:0000313" key="1">
    <source>
        <dbReference type="EMBL" id="BCB90676.1"/>
    </source>
</evidence>
<reference evidence="1 2" key="1">
    <citation type="submission" date="2020-03" db="EMBL/GenBank/DDBJ databases">
        <title>Whole genome shotgun sequence of Phytohabitans suffuscus NBRC 105367.</title>
        <authorList>
            <person name="Komaki H."/>
            <person name="Tamura T."/>
        </authorList>
    </citation>
    <scope>NUCLEOTIDE SEQUENCE [LARGE SCALE GENOMIC DNA]</scope>
    <source>
        <strain evidence="1 2">NBRC 105367</strain>
    </source>
</reference>
<dbReference type="EMBL" id="AP022871">
    <property type="protein sequence ID" value="BCB90676.1"/>
    <property type="molecule type" value="Genomic_DNA"/>
</dbReference>